<name>A0ABR2KTG7_9EUKA</name>
<comment type="caution">
    <text evidence="3">The sequence shown here is derived from an EMBL/GenBank/DDBJ whole genome shotgun (WGS) entry which is preliminary data.</text>
</comment>
<evidence type="ECO:0000256" key="2">
    <source>
        <dbReference type="SAM" id="SignalP"/>
    </source>
</evidence>
<protein>
    <recommendedName>
        <fullName evidence="5">Surface antigen BspA-like</fullName>
    </recommendedName>
</protein>
<dbReference type="SUPFAM" id="SSF52058">
    <property type="entry name" value="L domain-like"/>
    <property type="match status" value="9"/>
</dbReference>
<keyword evidence="4" id="KW-1185">Reference proteome</keyword>
<gene>
    <name evidence="3" type="ORF">M9Y10_022833</name>
</gene>
<dbReference type="InterPro" id="IPR053139">
    <property type="entry name" value="Surface_bspA-like"/>
</dbReference>
<evidence type="ECO:0000313" key="3">
    <source>
        <dbReference type="EMBL" id="KAK8894398.1"/>
    </source>
</evidence>
<dbReference type="SMART" id="SM00367">
    <property type="entry name" value="LRR_CC"/>
    <property type="match status" value="9"/>
</dbReference>
<dbReference type="Proteomes" id="UP001470230">
    <property type="component" value="Unassembled WGS sequence"/>
</dbReference>
<organism evidence="3 4">
    <name type="scientific">Tritrichomonas musculus</name>
    <dbReference type="NCBI Taxonomy" id="1915356"/>
    <lineage>
        <taxon>Eukaryota</taxon>
        <taxon>Metamonada</taxon>
        <taxon>Parabasalia</taxon>
        <taxon>Tritrichomonadida</taxon>
        <taxon>Tritrichomonadidae</taxon>
        <taxon>Tritrichomonas</taxon>
    </lineage>
</organism>
<dbReference type="InterPro" id="IPR026906">
    <property type="entry name" value="LRR_5"/>
</dbReference>
<keyword evidence="1" id="KW-0812">Transmembrane</keyword>
<feature type="transmembrane region" description="Helical" evidence="1">
    <location>
        <begin position="2722"/>
        <end position="2747"/>
    </location>
</feature>
<evidence type="ECO:0000313" key="4">
    <source>
        <dbReference type="Proteomes" id="UP001470230"/>
    </source>
</evidence>
<evidence type="ECO:0000256" key="1">
    <source>
        <dbReference type="SAM" id="Phobius"/>
    </source>
</evidence>
<dbReference type="Pfam" id="PF13306">
    <property type="entry name" value="LRR_5"/>
    <property type="match status" value="13"/>
</dbReference>
<dbReference type="EMBL" id="JAPFFF010000003">
    <property type="protein sequence ID" value="KAK8894398.1"/>
    <property type="molecule type" value="Genomic_DNA"/>
</dbReference>
<keyword evidence="2" id="KW-0732">Signal</keyword>
<keyword evidence="1" id="KW-1133">Transmembrane helix</keyword>
<feature type="chain" id="PRO_5047403941" description="Surface antigen BspA-like" evidence="2">
    <location>
        <begin position="21"/>
        <end position="2768"/>
    </location>
</feature>
<dbReference type="PANTHER" id="PTHR45661:SF3">
    <property type="entry name" value="IG-LIKE DOMAIN-CONTAINING PROTEIN"/>
    <property type="match status" value="1"/>
</dbReference>
<keyword evidence="1" id="KW-0472">Membrane</keyword>
<dbReference type="Gene3D" id="3.80.10.10">
    <property type="entry name" value="Ribonuclease Inhibitor"/>
    <property type="match status" value="15"/>
</dbReference>
<dbReference type="PANTHER" id="PTHR45661">
    <property type="entry name" value="SURFACE ANTIGEN"/>
    <property type="match status" value="1"/>
</dbReference>
<reference evidence="3 4" key="1">
    <citation type="submission" date="2024-04" db="EMBL/GenBank/DDBJ databases">
        <title>Tritrichomonas musculus Genome.</title>
        <authorList>
            <person name="Alves-Ferreira E."/>
            <person name="Grigg M."/>
            <person name="Lorenzi H."/>
            <person name="Galac M."/>
        </authorList>
    </citation>
    <scope>NUCLEOTIDE SEQUENCE [LARGE SCALE GENOMIC DNA]</scope>
    <source>
        <strain evidence="3 4">EAF2021</strain>
    </source>
</reference>
<evidence type="ECO:0008006" key="5">
    <source>
        <dbReference type="Google" id="ProtNLM"/>
    </source>
</evidence>
<proteinExistence type="predicted"/>
<feature type="signal peptide" evidence="2">
    <location>
        <begin position="1"/>
        <end position="20"/>
    </location>
</feature>
<dbReference type="Gene3D" id="3.40.50.12480">
    <property type="match status" value="1"/>
</dbReference>
<dbReference type="InterPro" id="IPR006553">
    <property type="entry name" value="Leu-rich_rpt_Cys-con_subtyp"/>
</dbReference>
<dbReference type="InterPro" id="IPR032675">
    <property type="entry name" value="LRR_dom_sf"/>
</dbReference>
<sequence length="2768" mass="306461">MLFILLAILVLPLTIKINQNEYTGDSYENILETFGSGTNEIISIEVIEGDFPVNSLSTEYVKLTTLTVPKECFDGAIDDKLFQNMDSIKTVTIDGATSIGSNSFENCQQLESIHFSSCTQIYSNAFNLCKSLATVSIPLLQIIGNYGFSSTSLTSVNFDQLTQIGDYSFSDCSLLSVFDAPMLSSIGSYCFKSTALISIQFENLAMINNQGHSFESCTKLEVVHLNNVETLETFLFKDCTSLNTITGTKITTIKDSCFSGCIKLSTITFPSLVAIGDNAFSGIETITEVDFENVKTVGLSAYQNCNKLKTVVLNSCQSIDAFSFRYCNELTRVEMPELRSISYAAFSDTGLTSIDFPKLDSLNIGTVDGNKNVGGQFMNCKYLESVNAPLVSKLTNKMFYGCSKLNKLEMENVEIIEPHSIGSCPNLQVLIFPNMKSISNSLFDTSNCLVYVQMDSVHTIGDKAFQKCNNLEEVSFLSCTKIGDYAFSECIKLTSINMPNLISIGAYSFRQTALEKVELDNVTQVNQIVIIGKDKGNHFEGCSSLISVSMKKLTYIRINMFLNCNNLKDIDFPLVKQIYIDGFRGCKSLETLTFPVLSKIGDTAFNGNPGLIEVDLPSVTSIGSSTFAGCTNLKSFSAENCVSIGSYAFDGCSKLNSIYFPSLTSIGSFAFRNTALVEVELNNVTSAEMVSISAKSYGNQFYGCSLLVSITMQKLPFIQIGMFINCDKLTNVNFPQVTNIKFQAFLGCNSLTSITLPLLSKIGEQAFNNLAGFTDINLPLVNSIGDNAFHGCLNLKTFSAENCVSIGNYAFDGCSKLNSIYFPSLTSIGAFSFRNTALVEVELNNVTSAEMVSISAKSYGNQFHGCSLLVSITMQKLSFIQIGMFINCDKLKYISFQSATSIKRDSFSGCNSLENISFPVLTSIGESSFEGLLGIKEINLPLLDSIGYKGFDSCTNLQIFSSENCKSLDSYAFRNCHNLHTIYLPNLKKIGPYAFMDTSLTDIEMNNVTEAGILSGTTKDYGHQFYQCSKLTSITMKKITQVQIGMFSGCKNLIYVDLPLVTKISRDAFLSCNLLSNITFPIIDSIGETSFSSLQGPININLPTLKTIGSSSFYKCTNLTSFSAENCISIGINAFRNCYYLKTIHLPNLISIGAFSLAMTSLTKVEFDCVTEASTEYLPSPNKDFGNQFEGCSDLYSASLKKITYVQIGMFQSCTNLAEVFLDSCQKMNYKAFDGCTNIKKVTLGYSSIQFGLITSPHLLTHVNFPNAITVPENTFSDYKQLISCKLPQTTTIESSAFRNCISLVELEIPKVKEIVGDYVFYNCKSLESLSLQSLMIVNNESPNLFKGCSGLQIIYLPLKPPKVFHRDTFQDFKGKVYVSPESFTIYDNDVSIEGDVIEDHKWCGIVLYEHDVVEIIANEQFGTGFDLFDACSSTGLLTTQITVLQIVKGYVSQEEMKLFKTNFVNLIELTIDSSVSIENEAIPINFLYCQTKIQKVFIYCSISVIDECSFEGCSSLQTITCTTVRKLKSRCFYGPTLLESLTFELVEEIAGNDFFSNNQLLKTINLPKLKTASITGYVAKDSPLLSSISLPETPPVINNGQFLFDISPLLVGVSNEASIEYDSADGDDSNLKFYSLQLNYFLVKCIIDGEAKSGLTLKSIVPNDAQFIDVIYGEICSSDFKLPDTIISFSTNEDVSIKNIPQSAFSQNTNLKTISLLSQCDFEIGKEAFSGCTSLESVQIKCAKTLQGSAFKGCIQLKSVILDDLESIIGNYHFEGCQELTTLSLLSLKNIEKESDMIFQGCKKFTSLYLPSIPPATFNKNIFYDVNEQLNLILPKNTDYDTYDKSISIDGDKKNDGLWCGLILPTSIIYIKINNGKKYIRGTSLIDCVSFSGIPKSEIISLEIRNGIVQISSIFEILKDLPFLENLLISKLVDFRGEFTSGSFKGSNLVSIALPLIKSIPSEFFMNCIQLKEVLIEDATTICDSAFKGCISLENIDLNVDTFEGDSHFEGCTSLTSISLKNLVNVDSSSTKIFLDCPLQKISLPSTPPKTFNKDTFIGKDVIIYGLTDDKLRIYDSNTDVENDSENDLKWCGIDLIQLYITVSINERDAINGATLTKAVESESLSISEVKTIEIQKGMIKTLHLNEIKSLTSLTKFTVSEEASLESSILEAEQFKDLKNLVHVKIMQNVSLMQNCFNGCSSLLSIEFKEVSLISEGCFQSCSSLNTILIPNCQVFKGDFIFSNCHKLREIDLSSLSKVDNSATKIFENCKQLMVIKLPSIEPLTFNKDVFKDCVNIKLVLPKEEDYVVYDDQSHVVDDIIEDEKWCGIKIDSNFLPPLLSYKINGFEYQSRKLTFNKNNDFTRETFQLKTLDLIGGHVDSNDLKEMTKGSSTLEKFEANLGTLSEIEIGTFEGCDMLNEIIIHPEIIIGMNAFQNIQNLKKISMDLQQTLRSDEFLGDNKLEEISLPLLTTIPSNLFAELRKLKTIQLNTASIMLQESFKNCISLENLELPNLRNIIGDSHFEGCINLKTIDLSSLSTVHLSSSHIFGNCNQLSNIKLGMEPPNQFNEDIFKNAGVVPSISIPSENGWKNYVPQSTIDPESNHYLWYGYDTGLIKENDEISCPEPTICPSLETIELSCPEPTICPSLETIELSCPEPTICPSLETIELSCPEPTACPESHFSCPEQSECACEVSIVSCPEPSKEDCPIITKEVMKNNNKALLIVSGVFNIIFIIAIIILICVIVYNNKHMFVFPKNADDFSYSVDL</sequence>
<accession>A0ABR2KTG7</accession>